<dbReference type="EMBL" id="QGNW01001179">
    <property type="protein sequence ID" value="RVW51643.1"/>
    <property type="molecule type" value="Genomic_DNA"/>
</dbReference>
<name>A0A438EVD0_VITVI</name>
<comment type="caution">
    <text evidence="1">The sequence shown here is derived from an EMBL/GenBank/DDBJ whole genome shotgun (WGS) entry which is preliminary data.</text>
</comment>
<gene>
    <name evidence="1" type="ORF">CK203_066597</name>
</gene>
<organism evidence="1 2">
    <name type="scientific">Vitis vinifera</name>
    <name type="common">Grape</name>
    <dbReference type="NCBI Taxonomy" id="29760"/>
    <lineage>
        <taxon>Eukaryota</taxon>
        <taxon>Viridiplantae</taxon>
        <taxon>Streptophyta</taxon>
        <taxon>Embryophyta</taxon>
        <taxon>Tracheophyta</taxon>
        <taxon>Spermatophyta</taxon>
        <taxon>Magnoliopsida</taxon>
        <taxon>eudicotyledons</taxon>
        <taxon>Gunneridae</taxon>
        <taxon>Pentapetalae</taxon>
        <taxon>rosids</taxon>
        <taxon>Vitales</taxon>
        <taxon>Vitaceae</taxon>
        <taxon>Viteae</taxon>
        <taxon>Vitis</taxon>
    </lineage>
</organism>
<accession>A0A438EVD0</accession>
<evidence type="ECO:0008006" key="3">
    <source>
        <dbReference type="Google" id="ProtNLM"/>
    </source>
</evidence>
<evidence type="ECO:0000313" key="1">
    <source>
        <dbReference type="EMBL" id="RVW51643.1"/>
    </source>
</evidence>
<sequence>MGRCWFAVESKSFDIPVEELGKRLRGVIVERGRGFSSWVRFGELSLGCILAGVEACCRDVWLSRWNKGWKEGGRKVKLECRENGAGRFIFCKAVTAVMAESKSFSLVFPEGRGNHGGWLILAEKLRSLGVAPIFEEKKVESSVENGGSWKAGSGSMSYVNAVRKNEGLVEETAWLQIGEGDVQDREGGEA</sequence>
<dbReference type="Proteomes" id="UP000288805">
    <property type="component" value="Unassembled WGS sequence"/>
</dbReference>
<proteinExistence type="predicted"/>
<protein>
    <recommendedName>
        <fullName evidence="3">DUF4283 domain-containing protein</fullName>
    </recommendedName>
</protein>
<dbReference type="AlphaFoldDB" id="A0A438EVD0"/>
<reference evidence="1 2" key="1">
    <citation type="journal article" date="2018" name="PLoS Genet.">
        <title>Population sequencing reveals clonal diversity and ancestral inbreeding in the grapevine cultivar Chardonnay.</title>
        <authorList>
            <person name="Roach M.J."/>
            <person name="Johnson D.L."/>
            <person name="Bohlmann J."/>
            <person name="van Vuuren H.J."/>
            <person name="Jones S.J."/>
            <person name="Pretorius I.S."/>
            <person name="Schmidt S.A."/>
            <person name="Borneman A.R."/>
        </authorList>
    </citation>
    <scope>NUCLEOTIDE SEQUENCE [LARGE SCALE GENOMIC DNA]</scope>
    <source>
        <strain evidence="2">cv. Chardonnay</strain>
        <tissue evidence="1">Leaf</tissue>
    </source>
</reference>
<evidence type="ECO:0000313" key="2">
    <source>
        <dbReference type="Proteomes" id="UP000288805"/>
    </source>
</evidence>